<evidence type="ECO:0000313" key="5">
    <source>
        <dbReference type="Proteomes" id="UP001161247"/>
    </source>
</evidence>
<evidence type="ECO:0000313" key="4">
    <source>
        <dbReference type="EMBL" id="CAI9087292.1"/>
    </source>
</evidence>
<feature type="region of interest" description="Disordered" evidence="3">
    <location>
        <begin position="730"/>
        <end position="766"/>
    </location>
</feature>
<feature type="compositionally biased region" description="Basic and acidic residues" evidence="3">
    <location>
        <begin position="551"/>
        <end position="566"/>
    </location>
</feature>
<feature type="compositionally biased region" description="Basic and acidic residues" evidence="3">
    <location>
        <begin position="395"/>
        <end position="406"/>
    </location>
</feature>
<dbReference type="GO" id="GO:0003779">
    <property type="term" value="F:actin binding"/>
    <property type="evidence" value="ECO:0007669"/>
    <property type="project" value="UniProtKB-UniRule"/>
</dbReference>
<sequence>MPLVRVEVRSEFGLGAPEVYTNANKEDPKAVLEGVAVAGLVGILRQLGDLAEFAAEVFHGLQEQVMITSSRSHKLMERAQRIEAALPPLEKLVLSQRSHLHFAYTSGASWHSRLRSEQNHFIYNDLPRFIMDSYELCRGPPHLNLLDKFDPGGPGSCLKRYSDPSFFRRASSKQGEAHVDKILKNKKGRKFKKRSSLQKTGVHSRAASFSTGVHSRAASFSTANSRMQVSSPRMDGRRLPFQAFTSHSDRKMDLGEQSVYSGSRYWSGDLDHLSSYSMNNGEQDYNESYSSSARMPHKNTNGCDFVDDRSSVLDDMRSTPSVEEAGPSPFCVTSDGKSEILETAAMEYDHEELRGTFSIDFDFNGEESGAAILTSKEPDNLENLETLEMTFNGEAEDKGAHDHDYTEETLSTKAEDKGANDHDYSEETLSTNFDLATQGIGAANSGAALDYNLDQGFENISPNFYLETQDGKVTHVESVDLDFLDGDELSMPLSSNNLLEGSESADMSSQRKVESLLLTGDDHHHEVESEAENYVDALNSIESEYDTDVDGQTKQEEEQPDFDKNVVDSGLDIFTSVSMSHSSNYETRNITSTSHNDEPELPETSSGEGEKAEVISNLLPLELPGSIHSPQISSNHLDSGSTQEVGSCDTVESLLNSKDTTSNSHDIGASGLPETCHGEKQSSEILSNSSSLEFSGFIQSPQIASHSLDSGHIQDVGLCANVDGPISTDNSVITRIPSGPAESLSGVPDGDRTTSSNSELDNASPQHSIVTPVKLWTNGGLLGLEPSKPPDFSLLNVSTQVSQKDNNYMIGPSTAESKMTEKSCSGVEGKGIANFSTSSQDDRKGGIFMKKASWLFSSADLGANLQKLSDPSAPSYADTWQKNGKSETHGSVQPVTPDIHSPRNSQENSSNSSRMLELGNRLFMNGFHRKPSLDRDDNFTSTSSNAGVFEKDIGQKVDNQIPSERSKNMLRSRSPFVSPPSSPPLGHMKISFHPVNGYEAQLQLKFSDGTVSRESDKDTFPSFQLVPEPTVPLRDAVSDSEDDTFCRSSAYGSDCLSYQSDLNSELWESDASPSTNNHELYDSLHGISFSESAITSWNTETLVQGDVNNNYRTQNSLSRGNVEYSQSDHIYDLPSLDLLQISVMERKSHELKNHVEPLCAKEAAPSPPPLPLPQWQARKPLLESEENIQFVVTENTNSSFDGKFGSAISQQPKPAPVTQEHIIEASQTFKSKKTESQRASRQKEVNQAVYQKDLEEKDDFLHQIRTKSFNLRRTSTAKPAAAAVPLTSVQVTALLKKANEIRQAVGSDGEDDAWSDA</sequence>
<keyword evidence="2" id="KW-0009">Actin-binding</keyword>
<dbReference type="GO" id="GO:0071933">
    <property type="term" value="F:Arp2/3 complex binding"/>
    <property type="evidence" value="ECO:0007669"/>
    <property type="project" value="TreeGrafter"/>
</dbReference>
<feature type="compositionally biased region" description="Low complexity" evidence="3">
    <location>
        <begin position="902"/>
        <end position="913"/>
    </location>
</feature>
<gene>
    <name evidence="4" type="ORF">OLC1_LOCUS157</name>
</gene>
<feature type="region of interest" description="Disordered" evidence="3">
    <location>
        <begin position="626"/>
        <end position="645"/>
    </location>
</feature>
<reference evidence="4" key="1">
    <citation type="submission" date="2023-03" db="EMBL/GenBank/DDBJ databases">
        <authorList>
            <person name="Julca I."/>
        </authorList>
    </citation>
    <scope>NUCLEOTIDE SEQUENCE</scope>
</reference>
<dbReference type="Proteomes" id="UP001161247">
    <property type="component" value="Chromosome 1"/>
</dbReference>
<feature type="region of interest" description="Disordered" evidence="3">
    <location>
        <begin position="395"/>
        <end position="425"/>
    </location>
</feature>
<feature type="compositionally biased region" description="Polar residues" evidence="3">
    <location>
        <begin position="753"/>
        <end position="766"/>
    </location>
</feature>
<dbReference type="Gene3D" id="6.10.280.150">
    <property type="match status" value="1"/>
</dbReference>
<feature type="compositionally biased region" description="Polar residues" evidence="3">
    <location>
        <begin position="878"/>
        <end position="894"/>
    </location>
</feature>
<feature type="region of interest" description="Disordered" evidence="3">
    <location>
        <begin position="656"/>
        <end position="677"/>
    </location>
</feature>
<comment type="function">
    <text evidence="2">Involved in regulation of actin and microtubule organization. Part of a WAVE complex that activates the Arp2/3 complex.</text>
</comment>
<dbReference type="GO" id="GO:0005856">
    <property type="term" value="C:cytoskeleton"/>
    <property type="evidence" value="ECO:0007669"/>
    <property type="project" value="UniProtKB-SubCell"/>
</dbReference>
<dbReference type="EMBL" id="OX459118">
    <property type="protein sequence ID" value="CAI9087292.1"/>
    <property type="molecule type" value="Genomic_DNA"/>
</dbReference>
<dbReference type="GO" id="GO:2000601">
    <property type="term" value="P:positive regulation of Arp2/3 complex-mediated actin nucleation"/>
    <property type="evidence" value="ECO:0007669"/>
    <property type="project" value="TreeGrafter"/>
</dbReference>
<dbReference type="GO" id="GO:0034237">
    <property type="term" value="F:protein kinase A regulatory subunit binding"/>
    <property type="evidence" value="ECO:0007669"/>
    <property type="project" value="TreeGrafter"/>
</dbReference>
<comment type="subcellular location">
    <subcellularLocation>
        <location evidence="2">Cytoplasm</location>
        <location evidence="2">Cytoskeleton</location>
    </subcellularLocation>
</comment>
<evidence type="ECO:0000256" key="3">
    <source>
        <dbReference type="SAM" id="MobiDB-lite"/>
    </source>
</evidence>
<organism evidence="4 5">
    <name type="scientific">Oldenlandia corymbosa var. corymbosa</name>
    <dbReference type="NCBI Taxonomy" id="529605"/>
    <lineage>
        <taxon>Eukaryota</taxon>
        <taxon>Viridiplantae</taxon>
        <taxon>Streptophyta</taxon>
        <taxon>Embryophyta</taxon>
        <taxon>Tracheophyta</taxon>
        <taxon>Spermatophyta</taxon>
        <taxon>Magnoliopsida</taxon>
        <taxon>eudicotyledons</taxon>
        <taxon>Gunneridae</taxon>
        <taxon>Pentapetalae</taxon>
        <taxon>asterids</taxon>
        <taxon>lamiids</taxon>
        <taxon>Gentianales</taxon>
        <taxon>Rubiaceae</taxon>
        <taxon>Rubioideae</taxon>
        <taxon>Spermacoceae</taxon>
        <taxon>Hedyotis-Oldenlandia complex</taxon>
        <taxon>Oldenlandia</taxon>
    </lineage>
</organism>
<keyword evidence="5" id="KW-1185">Reference proteome</keyword>
<feature type="compositionally biased region" description="Polar residues" evidence="3">
    <location>
        <begin position="656"/>
        <end position="665"/>
    </location>
</feature>
<feature type="compositionally biased region" description="Polar residues" evidence="3">
    <location>
        <begin position="628"/>
        <end position="645"/>
    </location>
</feature>
<protein>
    <recommendedName>
        <fullName evidence="2">Protein SCAR</fullName>
    </recommendedName>
    <alternativeName>
        <fullName evidence="2">Protein WAVE</fullName>
    </alternativeName>
</protein>
<feature type="compositionally biased region" description="Polar residues" evidence="3">
    <location>
        <begin position="582"/>
        <end position="594"/>
    </location>
</feature>
<feature type="region of interest" description="Disordered" evidence="3">
    <location>
        <begin position="871"/>
        <end position="913"/>
    </location>
</feature>
<evidence type="ECO:0000256" key="2">
    <source>
        <dbReference type="RuleBase" id="RU367034"/>
    </source>
</evidence>
<keyword evidence="2" id="KW-0206">Cytoskeleton</keyword>
<dbReference type="PANTHER" id="PTHR12902">
    <property type="entry name" value="WASP-1"/>
    <property type="match status" value="1"/>
</dbReference>
<dbReference type="Gene3D" id="1.20.5.340">
    <property type="match status" value="1"/>
</dbReference>
<name>A0AAV1BW17_OLDCO</name>
<keyword evidence="2" id="KW-0963">Cytoplasm</keyword>
<dbReference type="GO" id="GO:0030036">
    <property type="term" value="P:actin cytoskeleton organization"/>
    <property type="evidence" value="ECO:0007669"/>
    <property type="project" value="UniProtKB-UniRule"/>
</dbReference>
<feature type="compositionally biased region" description="Basic and acidic residues" evidence="3">
    <location>
        <begin position="413"/>
        <end position="425"/>
    </location>
</feature>
<feature type="compositionally biased region" description="Polar residues" evidence="3">
    <location>
        <begin position="284"/>
        <end position="302"/>
    </location>
</feature>
<feature type="region of interest" description="Disordered" evidence="3">
    <location>
        <begin position="545"/>
        <end position="567"/>
    </location>
</feature>
<accession>A0AAV1BW17</accession>
<dbReference type="InterPro" id="IPR028288">
    <property type="entry name" value="SCAR/WAVE_fam"/>
</dbReference>
<proteinExistence type="inferred from homology"/>
<evidence type="ECO:0000256" key="1">
    <source>
        <dbReference type="ARBA" id="ARBA00006993"/>
    </source>
</evidence>
<feature type="region of interest" description="Disordered" evidence="3">
    <location>
        <begin position="582"/>
        <end position="612"/>
    </location>
</feature>
<comment type="similarity">
    <text evidence="1 2">Belongs to the SCAR/WAVE family.</text>
</comment>
<dbReference type="PANTHER" id="PTHR12902:SF33">
    <property type="entry name" value="PROTEIN SCAR3"/>
    <property type="match status" value="1"/>
</dbReference>
<feature type="region of interest" description="Disordered" evidence="3">
    <location>
        <begin position="284"/>
        <end position="304"/>
    </location>
</feature>